<comment type="caution">
    <text evidence="3">The sequence shown here is derived from an EMBL/GenBank/DDBJ whole genome shotgun (WGS) entry which is preliminary data.</text>
</comment>
<dbReference type="InterPro" id="IPR011043">
    <property type="entry name" value="Gal_Oxase/kelch_b-propeller"/>
</dbReference>
<feature type="compositionally biased region" description="Basic and acidic residues" evidence="1">
    <location>
        <begin position="378"/>
        <end position="390"/>
    </location>
</feature>
<dbReference type="AlphaFoldDB" id="A0A543CJL5"/>
<feature type="region of interest" description="Disordered" evidence="1">
    <location>
        <begin position="371"/>
        <end position="390"/>
    </location>
</feature>
<name>A0A543CJL5_9ACTN</name>
<proteinExistence type="predicted"/>
<feature type="signal peptide" evidence="2">
    <location>
        <begin position="1"/>
        <end position="25"/>
    </location>
</feature>
<dbReference type="Proteomes" id="UP000316096">
    <property type="component" value="Unassembled WGS sequence"/>
</dbReference>
<keyword evidence="2" id="KW-0732">Signal</keyword>
<dbReference type="OrthoDB" id="3454650at2"/>
<evidence type="ECO:0000313" key="3">
    <source>
        <dbReference type="EMBL" id="TQL97301.1"/>
    </source>
</evidence>
<evidence type="ECO:0000256" key="1">
    <source>
        <dbReference type="SAM" id="MobiDB-lite"/>
    </source>
</evidence>
<accession>A0A543CJL5</accession>
<sequence>MHLVGTRIAIAVGLGLTLAGPSALAATPDWRRVAHPAAEATLMDVAALGGTDAWSVGTRQPPGESPRPLAEHWDGTSWTEVPVPATPTGGGELDGVSAVSANDVWAVGDSSGQGPVIRHWDGTSWTAVPPASPPGTQHPGADRLNDLAALPTGQAWAVGRFSDWDAPSAVTLIEGWDGKSWSRMTTPSPGRYDNTLNGVAAVSATDAWAVGWYSGDQGNVALALHWNGRAWTQSPMKPPPGNTQLQGVTAVSAGDVWAVGANEGRPLVMHWDGVRWRTLSPPSVPSSWLQTVSTDGRGGVWAAGYQMTDDGTVSRPLFLHWDGSRWTTGTSEEAEGVVYGLAASGSSIWAVGTTSPCTCFVAPPLVELAGSGQSRVQRPVEGREGVDHMP</sequence>
<keyword evidence="4" id="KW-1185">Reference proteome</keyword>
<organism evidence="3 4">
    <name type="scientific">Actinoallomurus bryophytorum</name>
    <dbReference type="NCBI Taxonomy" id="1490222"/>
    <lineage>
        <taxon>Bacteria</taxon>
        <taxon>Bacillati</taxon>
        <taxon>Actinomycetota</taxon>
        <taxon>Actinomycetes</taxon>
        <taxon>Streptosporangiales</taxon>
        <taxon>Thermomonosporaceae</taxon>
        <taxon>Actinoallomurus</taxon>
    </lineage>
</organism>
<dbReference type="RefSeq" id="WP_141956049.1">
    <property type="nucleotide sequence ID" value="NZ_VFOZ01000001.1"/>
</dbReference>
<reference evidence="3 4" key="1">
    <citation type="submission" date="2019-06" db="EMBL/GenBank/DDBJ databases">
        <title>Sequencing the genomes of 1000 actinobacteria strains.</title>
        <authorList>
            <person name="Klenk H.-P."/>
        </authorList>
    </citation>
    <scope>NUCLEOTIDE SEQUENCE [LARGE SCALE GENOMIC DNA]</scope>
    <source>
        <strain evidence="3 4">DSM 102200</strain>
    </source>
</reference>
<dbReference type="SUPFAM" id="SSF50965">
    <property type="entry name" value="Galactose oxidase, central domain"/>
    <property type="match status" value="1"/>
</dbReference>
<gene>
    <name evidence="3" type="ORF">FB559_2880</name>
</gene>
<feature type="chain" id="PRO_5021823450" evidence="2">
    <location>
        <begin position="26"/>
        <end position="390"/>
    </location>
</feature>
<evidence type="ECO:0000256" key="2">
    <source>
        <dbReference type="SAM" id="SignalP"/>
    </source>
</evidence>
<dbReference type="EMBL" id="VFOZ01000001">
    <property type="protein sequence ID" value="TQL97301.1"/>
    <property type="molecule type" value="Genomic_DNA"/>
</dbReference>
<protein>
    <submittedName>
        <fullName evidence="3">Uncharacterized protein</fullName>
    </submittedName>
</protein>
<evidence type="ECO:0000313" key="4">
    <source>
        <dbReference type="Proteomes" id="UP000316096"/>
    </source>
</evidence>